<dbReference type="Proteomes" id="UP000199074">
    <property type="component" value="Unassembled WGS sequence"/>
</dbReference>
<accession>A0A1I7NVE9</accession>
<reference evidence="1 2" key="1">
    <citation type="submission" date="2016-10" db="EMBL/GenBank/DDBJ databases">
        <authorList>
            <person name="de Groot N.N."/>
        </authorList>
    </citation>
    <scope>NUCLEOTIDE SEQUENCE [LARGE SCALE GENOMIC DNA]</scope>
    <source>
        <strain evidence="1 2">IPL20</strain>
    </source>
</reference>
<dbReference type="EMBL" id="FPCK01000004">
    <property type="protein sequence ID" value="SFV38614.1"/>
    <property type="molecule type" value="Genomic_DNA"/>
</dbReference>
<organism evidence="1 2">
    <name type="scientific">Devosia crocina</name>
    <dbReference type="NCBI Taxonomy" id="429728"/>
    <lineage>
        <taxon>Bacteria</taxon>
        <taxon>Pseudomonadati</taxon>
        <taxon>Pseudomonadota</taxon>
        <taxon>Alphaproteobacteria</taxon>
        <taxon>Hyphomicrobiales</taxon>
        <taxon>Devosiaceae</taxon>
        <taxon>Devosia</taxon>
    </lineage>
</organism>
<protein>
    <submittedName>
        <fullName evidence="1">Uncharacterized protein</fullName>
    </submittedName>
</protein>
<evidence type="ECO:0000313" key="1">
    <source>
        <dbReference type="EMBL" id="SFV38614.1"/>
    </source>
</evidence>
<name>A0A1I7NVE9_9HYPH</name>
<gene>
    <name evidence="1" type="ORF">SAMN05216456_3526</name>
</gene>
<proteinExistence type="predicted"/>
<dbReference type="AlphaFoldDB" id="A0A1I7NVE9"/>
<keyword evidence="2" id="KW-1185">Reference proteome</keyword>
<sequence length="90" mass="10163">MVMTNYNAPAELYPGRNHKAGRASRYQRFPSLAEAVQYTMEELPQSLQPSSLLEADEMRYDGAAIRSLYFSEDYPLRRAIVGPTTQGKCS</sequence>
<evidence type="ECO:0000313" key="2">
    <source>
        <dbReference type="Proteomes" id="UP000199074"/>
    </source>
</evidence>